<name>A0A6C0HCL8_9ZZZZ</name>
<feature type="transmembrane region" description="Helical" evidence="2">
    <location>
        <begin position="171"/>
        <end position="193"/>
    </location>
</feature>
<dbReference type="EMBL" id="MN739922">
    <property type="protein sequence ID" value="QHT77885.1"/>
    <property type="molecule type" value="Genomic_DNA"/>
</dbReference>
<protein>
    <submittedName>
        <fullName evidence="3">Uncharacterized protein</fullName>
    </submittedName>
</protein>
<feature type="transmembrane region" description="Helical" evidence="2">
    <location>
        <begin position="213"/>
        <end position="232"/>
    </location>
</feature>
<dbReference type="AlphaFoldDB" id="A0A6C0HCL8"/>
<reference evidence="3" key="1">
    <citation type="journal article" date="2020" name="Nature">
        <title>Giant virus diversity and host interactions through global metagenomics.</title>
        <authorList>
            <person name="Schulz F."/>
            <person name="Roux S."/>
            <person name="Paez-Espino D."/>
            <person name="Jungbluth S."/>
            <person name="Walsh D.A."/>
            <person name="Denef V.J."/>
            <person name="McMahon K.D."/>
            <person name="Konstantinidis K.T."/>
            <person name="Eloe-Fadrosh E.A."/>
            <person name="Kyrpides N.C."/>
            <person name="Woyke T."/>
        </authorList>
    </citation>
    <scope>NUCLEOTIDE SEQUENCE</scope>
    <source>
        <strain evidence="3">GVMAG-M-3300023179-90</strain>
    </source>
</reference>
<accession>A0A6C0HCL8</accession>
<proteinExistence type="predicted"/>
<keyword evidence="2" id="KW-0472">Membrane</keyword>
<keyword evidence="2" id="KW-1133">Transmembrane helix</keyword>
<sequence>MEKTTRISDLPENITMQMPAYGANMNQNGGGGGSNKQNMNFESPTNYTPINIHPNPYGISAQNPIMPPPQQPNVQQMQQMNQMEYSAQPPARQYLSEQQQMEIQNMQQMRLPSRDIPLDTTNYQNDEEIQANYIPKPKITKDYLKDYEETSEKRIREHEEKKYRENKLDTILTDIQTPILIAFLFFFFQLPIINTFIFKRFSFMNLYNEDGNFNFSGLVFKSIFFGSVFYSIQKAMTFISEF</sequence>
<evidence type="ECO:0000256" key="1">
    <source>
        <dbReference type="SAM" id="MobiDB-lite"/>
    </source>
</evidence>
<feature type="region of interest" description="Disordered" evidence="1">
    <location>
        <begin position="21"/>
        <end position="40"/>
    </location>
</feature>
<organism evidence="3">
    <name type="scientific">viral metagenome</name>
    <dbReference type="NCBI Taxonomy" id="1070528"/>
    <lineage>
        <taxon>unclassified sequences</taxon>
        <taxon>metagenomes</taxon>
        <taxon>organismal metagenomes</taxon>
    </lineage>
</organism>
<evidence type="ECO:0000256" key="2">
    <source>
        <dbReference type="SAM" id="Phobius"/>
    </source>
</evidence>
<keyword evidence="2" id="KW-0812">Transmembrane</keyword>
<evidence type="ECO:0000313" key="3">
    <source>
        <dbReference type="EMBL" id="QHT77885.1"/>
    </source>
</evidence>